<dbReference type="EMBL" id="JASAOG010000013">
    <property type="protein sequence ID" value="KAK0065498.1"/>
    <property type="molecule type" value="Genomic_DNA"/>
</dbReference>
<dbReference type="Proteomes" id="UP001233172">
    <property type="component" value="Unassembled WGS sequence"/>
</dbReference>
<dbReference type="PROSITE" id="PS50005">
    <property type="entry name" value="TPR"/>
    <property type="match status" value="3"/>
</dbReference>
<reference evidence="3" key="2">
    <citation type="submission" date="2023-04" db="EMBL/GenBank/DDBJ databases">
        <authorList>
            <person name="Bu L."/>
            <person name="Lu L."/>
            <person name="Laidemitt M.R."/>
            <person name="Zhang S.M."/>
            <person name="Mutuku M."/>
            <person name="Mkoji G."/>
            <person name="Steinauer M."/>
            <person name="Loker E.S."/>
        </authorList>
    </citation>
    <scope>NUCLEOTIDE SEQUENCE</scope>
    <source>
        <strain evidence="3">KasaAsao</strain>
        <tissue evidence="3">Whole Snail</tissue>
    </source>
</reference>
<sequence>MDKKKKISLGSLLPTSALDTLSIIETPEPDSFFGDSESLTSPFNVETDPSNQVFHADPGDVNVHQFYPVLEHTFNRKQPSKKDLSLVAIAEEDLAWDHKNTNSKDEHEEVNEAVVDKDLIKDDNELLSTNQTIETHETVFTTAVDEDCLQAAILRSQSGQTYSSSSLGGKLNQKEKLNNIIADAAWQHYHRALEKKNNPDNVVTFLNKAINLLPHEATFYSARGEAFIQLCDLQSAILNYKKACLLDQQNQDYYFRLAFLYYFQGQILFDRSLYTEALELFTKASNMVPSSLGYSIRSITCLAALQRNGECMALVNKRLEIDRNNPDLFILRARLHDLFRNTIQCYYDVKAALDLDPEHTEGKVLMDNLIKVANANKIQAMELDISGRHREALQKMMIAISTNPSVADFHVLRGALYRKLSDFNSAIDDFLLAIEKCDHNEADPVYKNAQRQLLVTYNDFAVECFHKGFYDEALVLLNKALKGERKEKSLYVNRGDCFYKQGDITFALEDYYLALEIDPQNAAIKSRIAAIHCEMGENLSEEKKYSEAEEKFTSAIEYNPKIGQFYISRARVRLLMEDVVGAKEDILLGLLLDPTNDEIISIMTRLFPGKSVGDVRSSPDAQMALSKLSANIISTSSTAITNQRPKSPSIEDGSVEVDNETVRKSDVTKQNMKFVMCMEEREFYLQQVREKKKVESKVKDALLNRRTLRYTGARLQALPPPQPLKKKSKSTNWRTFSLGVGGL</sequence>
<accession>A0AAD8C4F4</accession>
<dbReference type="PANTHER" id="PTHR45153">
    <property type="entry name" value="TETRATRICOPEPTIDE REPEAT PROTEIN 16"/>
    <property type="match status" value="1"/>
</dbReference>
<dbReference type="SUPFAM" id="SSF48452">
    <property type="entry name" value="TPR-like"/>
    <property type="match status" value="1"/>
</dbReference>
<feature type="region of interest" description="Disordered" evidence="2">
    <location>
        <begin position="639"/>
        <end position="658"/>
    </location>
</feature>
<dbReference type="Pfam" id="PF00515">
    <property type="entry name" value="TPR_1"/>
    <property type="match status" value="1"/>
</dbReference>
<dbReference type="InterPro" id="IPR011990">
    <property type="entry name" value="TPR-like_helical_dom_sf"/>
</dbReference>
<organism evidence="3 4">
    <name type="scientific">Biomphalaria pfeifferi</name>
    <name type="common">Bloodfluke planorb</name>
    <name type="synonym">Freshwater snail</name>
    <dbReference type="NCBI Taxonomy" id="112525"/>
    <lineage>
        <taxon>Eukaryota</taxon>
        <taxon>Metazoa</taxon>
        <taxon>Spiralia</taxon>
        <taxon>Lophotrochozoa</taxon>
        <taxon>Mollusca</taxon>
        <taxon>Gastropoda</taxon>
        <taxon>Heterobranchia</taxon>
        <taxon>Euthyneura</taxon>
        <taxon>Panpulmonata</taxon>
        <taxon>Hygrophila</taxon>
        <taxon>Lymnaeoidea</taxon>
        <taxon>Planorbidae</taxon>
        <taxon>Biomphalaria</taxon>
    </lineage>
</organism>
<dbReference type="AlphaFoldDB" id="A0AAD8C4F4"/>
<keyword evidence="4" id="KW-1185">Reference proteome</keyword>
<proteinExistence type="predicted"/>
<evidence type="ECO:0000256" key="1">
    <source>
        <dbReference type="PROSITE-ProRule" id="PRU00339"/>
    </source>
</evidence>
<dbReference type="SMART" id="SM00028">
    <property type="entry name" value="TPR"/>
    <property type="match status" value="9"/>
</dbReference>
<protein>
    <submittedName>
        <fullName evidence="3">Tetratricopeptide repeat protein 16</fullName>
    </submittedName>
</protein>
<dbReference type="Gene3D" id="1.25.40.10">
    <property type="entry name" value="Tetratricopeptide repeat domain"/>
    <property type="match status" value="5"/>
</dbReference>
<comment type="caution">
    <text evidence="3">The sequence shown here is derived from an EMBL/GenBank/DDBJ whole genome shotgun (WGS) entry which is preliminary data.</text>
</comment>
<name>A0AAD8C4F4_BIOPF</name>
<evidence type="ECO:0000313" key="4">
    <source>
        <dbReference type="Proteomes" id="UP001233172"/>
    </source>
</evidence>
<gene>
    <name evidence="3" type="ORF">Bpfe_004931</name>
</gene>
<reference evidence="3" key="1">
    <citation type="journal article" date="2023" name="PLoS Negl. Trop. Dis.">
        <title>A genome sequence for Biomphalaria pfeifferi, the major vector snail for the human-infecting parasite Schistosoma mansoni.</title>
        <authorList>
            <person name="Bu L."/>
            <person name="Lu L."/>
            <person name="Laidemitt M.R."/>
            <person name="Zhang S.M."/>
            <person name="Mutuku M."/>
            <person name="Mkoji G."/>
            <person name="Steinauer M."/>
            <person name="Loker E.S."/>
        </authorList>
    </citation>
    <scope>NUCLEOTIDE SEQUENCE</scope>
    <source>
        <strain evidence="3">KasaAsao</strain>
    </source>
</reference>
<dbReference type="PANTHER" id="PTHR45153:SF1">
    <property type="entry name" value="TETRATRICOPEPTIDE REPEAT PROTEIN 16"/>
    <property type="match status" value="1"/>
</dbReference>
<feature type="repeat" description="TPR" evidence="1">
    <location>
        <begin position="258"/>
        <end position="291"/>
    </location>
</feature>
<keyword evidence="1" id="KW-0802">TPR repeat</keyword>
<feature type="repeat" description="TPR" evidence="1">
    <location>
        <begin position="488"/>
        <end position="521"/>
    </location>
</feature>
<dbReference type="InterPro" id="IPR019734">
    <property type="entry name" value="TPR_rpt"/>
</dbReference>
<feature type="repeat" description="TPR" evidence="1">
    <location>
        <begin position="529"/>
        <end position="562"/>
    </location>
</feature>
<evidence type="ECO:0000256" key="2">
    <source>
        <dbReference type="SAM" id="MobiDB-lite"/>
    </source>
</evidence>
<evidence type="ECO:0000313" key="3">
    <source>
        <dbReference type="EMBL" id="KAK0065498.1"/>
    </source>
</evidence>